<gene>
    <name evidence="2" type="ORF">ECRASSUSDP1_LOCUS16126</name>
</gene>
<name>A0AAD1XLE6_EUPCR</name>
<comment type="caution">
    <text evidence="2">The sequence shown here is derived from an EMBL/GenBank/DDBJ whole genome shotgun (WGS) entry which is preliminary data.</text>
</comment>
<proteinExistence type="predicted"/>
<accession>A0AAD1XLE6</accession>
<protein>
    <submittedName>
        <fullName evidence="2">Uncharacterized protein</fullName>
    </submittedName>
</protein>
<keyword evidence="3" id="KW-1185">Reference proteome</keyword>
<dbReference type="EMBL" id="CAMPGE010016195">
    <property type="protein sequence ID" value="CAI2374769.1"/>
    <property type="molecule type" value="Genomic_DNA"/>
</dbReference>
<evidence type="ECO:0000313" key="2">
    <source>
        <dbReference type="EMBL" id="CAI2374769.1"/>
    </source>
</evidence>
<reference evidence="2" key="1">
    <citation type="submission" date="2023-07" db="EMBL/GenBank/DDBJ databases">
        <authorList>
            <consortium name="AG Swart"/>
            <person name="Singh M."/>
            <person name="Singh A."/>
            <person name="Seah K."/>
            <person name="Emmerich C."/>
        </authorList>
    </citation>
    <scope>NUCLEOTIDE SEQUENCE</scope>
    <source>
        <strain evidence="2">DP1</strain>
    </source>
</reference>
<organism evidence="2 3">
    <name type="scientific">Euplotes crassus</name>
    <dbReference type="NCBI Taxonomy" id="5936"/>
    <lineage>
        <taxon>Eukaryota</taxon>
        <taxon>Sar</taxon>
        <taxon>Alveolata</taxon>
        <taxon>Ciliophora</taxon>
        <taxon>Intramacronucleata</taxon>
        <taxon>Spirotrichea</taxon>
        <taxon>Hypotrichia</taxon>
        <taxon>Euplotida</taxon>
        <taxon>Euplotidae</taxon>
        <taxon>Moneuplotes</taxon>
    </lineage>
</organism>
<dbReference type="AlphaFoldDB" id="A0AAD1XLE6"/>
<dbReference type="Proteomes" id="UP001295684">
    <property type="component" value="Unassembled WGS sequence"/>
</dbReference>
<feature type="region of interest" description="Disordered" evidence="1">
    <location>
        <begin position="52"/>
        <end position="93"/>
    </location>
</feature>
<evidence type="ECO:0000313" key="3">
    <source>
        <dbReference type="Proteomes" id="UP001295684"/>
    </source>
</evidence>
<evidence type="ECO:0000256" key="1">
    <source>
        <dbReference type="SAM" id="MobiDB-lite"/>
    </source>
</evidence>
<sequence length="284" mass="33153">MKSWLYKGSNRGTRNIFRGRRNQNKSLIGPEFYVEARNTDILGYDTNFQKIPNDHSHSVRRRNRESTNISPSASLIPHLPECGTSRKGSLKKDDSRLNSLNISRISINDSFNKLSTPAEDGQVRIADKTKFCLKKQLDPLRMRELLNKRILNKKANKEPNYGNIFENLVAKIPKKFIHKQKKPLKRSHNTPFTRASFCSMHYDIDKLKQDKYLASHFLRAKERRKSPKVRFMNKIIQSKNIGTAHEYINIKLNTSKKVGEYSEQRNQPKRIAFSKFRSRPLPQL</sequence>